<dbReference type="Proteomes" id="UP000799118">
    <property type="component" value="Unassembled WGS sequence"/>
</dbReference>
<evidence type="ECO:0000256" key="3">
    <source>
        <dbReference type="ARBA" id="ARBA00022692"/>
    </source>
</evidence>
<dbReference type="InterPro" id="IPR039357">
    <property type="entry name" value="SRD5A/TECR"/>
</dbReference>
<keyword evidence="4 6" id="KW-1133">Transmembrane helix</keyword>
<name>A0A6A4I048_9AGAR</name>
<evidence type="ECO:0000256" key="6">
    <source>
        <dbReference type="SAM" id="Phobius"/>
    </source>
</evidence>
<dbReference type="AlphaFoldDB" id="A0A6A4I048"/>
<comment type="subcellular location">
    <subcellularLocation>
        <location evidence="1">Membrane</location>
        <topology evidence="1">Multi-pass membrane protein</topology>
    </subcellularLocation>
</comment>
<evidence type="ECO:0000313" key="8">
    <source>
        <dbReference type="EMBL" id="KAE9405082.1"/>
    </source>
</evidence>
<comment type="similarity">
    <text evidence="2">Belongs to the steroid 5-alpha reductase family.</text>
</comment>
<protein>
    <recommendedName>
        <fullName evidence="7">3-oxo-5-alpha-steroid 4-dehydrogenase C-terminal domain-containing protein</fullName>
    </recommendedName>
</protein>
<feature type="transmembrane region" description="Helical" evidence="6">
    <location>
        <begin position="88"/>
        <end position="105"/>
    </location>
</feature>
<keyword evidence="3 6" id="KW-0812">Transmembrane</keyword>
<evidence type="ECO:0000256" key="4">
    <source>
        <dbReference type="ARBA" id="ARBA00022989"/>
    </source>
</evidence>
<dbReference type="OrthoDB" id="5788137at2759"/>
<feature type="domain" description="3-oxo-5-alpha-steroid 4-dehydrogenase C-terminal" evidence="7">
    <location>
        <begin position="261"/>
        <end position="304"/>
    </location>
</feature>
<evidence type="ECO:0000256" key="2">
    <source>
        <dbReference type="ARBA" id="ARBA00007742"/>
    </source>
</evidence>
<proteinExistence type="inferred from homology"/>
<sequence>MIVLGQEQWLNIYDFGRRFFTVVGALALPGSFIVNSPFGRFTPRSTFLTVNGRLGWVLMEVWAPLGFVLGLLNSPLAIGSSPALTKPQMIVAGCFLTHYINRAFISPARTPSRSRMHLIMPLTGLILNTVNGGLLGTYLSSPFAHEYLQPERAFGSPTFYVGVFFWAIGFIGNVWADEILANIRRKANSKRADVAKKDVGKEYYGIPHGFLYRWISFPNYLCECIEMFGFALAASPVPNFAAMASPETAYDMSHFAPTFTPPWIFLWAELCILIPRAYKGHQWYKQKFGDAYPKDRKAMIPYIF</sequence>
<accession>A0A6A4I048</accession>
<dbReference type="GO" id="GO:0016627">
    <property type="term" value="F:oxidoreductase activity, acting on the CH-CH group of donors"/>
    <property type="evidence" value="ECO:0007669"/>
    <property type="project" value="InterPro"/>
</dbReference>
<dbReference type="GO" id="GO:0006629">
    <property type="term" value="P:lipid metabolic process"/>
    <property type="evidence" value="ECO:0007669"/>
    <property type="project" value="InterPro"/>
</dbReference>
<dbReference type="PROSITE" id="PS50244">
    <property type="entry name" value="S5A_REDUCTASE"/>
    <property type="match status" value="1"/>
</dbReference>
<feature type="domain" description="3-oxo-5-alpha-steroid 4-dehydrogenase C-terminal" evidence="7">
    <location>
        <begin position="118"/>
        <end position="238"/>
    </location>
</feature>
<dbReference type="InterPro" id="IPR001104">
    <property type="entry name" value="3-oxo-5_a-steroid_4-DH_C"/>
</dbReference>
<evidence type="ECO:0000256" key="5">
    <source>
        <dbReference type="ARBA" id="ARBA00023136"/>
    </source>
</evidence>
<dbReference type="EMBL" id="ML769411">
    <property type="protein sequence ID" value="KAE9405082.1"/>
    <property type="molecule type" value="Genomic_DNA"/>
</dbReference>
<feature type="transmembrane region" description="Helical" evidence="6">
    <location>
        <begin position="15"/>
        <end position="34"/>
    </location>
</feature>
<dbReference type="GO" id="GO:0016020">
    <property type="term" value="C:membrane"/>
    <property type="evidence" value="ECO:0007669"/>
    <property type="project" value="UniProtKB-SubCell"/>
</dbReference>
<keyword evidence="9" id="KW-1185">Reference proteome</keyword>
<feature type="transmembrane region" description="Helical" evidence="6">
    <location>
        <begin position="54"/>
        <end position="76"/>
    </location>
</feature>
<evidence type="ECO:0000256" key="1">
    <source>
        <dbReference type="ARBA" id="ARBA00004141"/>
    </source>
</evidence>
<reference evidence="8" key="1">
    <citation type="journal article" date="2019" name="Environ. Microbiol.">
        <title>Fungal ecological strategies reflected in gene transcription - a case study of two litter decomposers.</title>
        <authorList>
            <person name="Barbi F."/>
            <person name="Kohler A."/>
            <person name="Barry K."/>
            <person name="Baskaran P."/>
            <person name="Daum C."/>
            <person name="Fauchery L."/>
            <person name="Ihrmark K."/>
            <person name="Kuo A."/>
            <person name="LaButti K."/>
            <person name="Lipzen A."/>
            <person name="Morin E."/>
            <person name="Grigoriev I.V."/>
            <person name="Henrissat B."/>
            <person name="Lindahl B."/>
            <person name="Martin F."/>
        </authorList>
    </citation>
    <scope>NUCLEOTIDE SEQUENCE</scope>
    <source>
        <strain evidence="8">JB14</strain>
    </source>
</reference>
<dbReference type="PANTHER" id="PTHR10556:SF43">
    <property type="entry name" value="STEROID 5-ALPHA-REDUCTASE DET2"/>
    <property type="match status" value="1"/>
</dbReference>
<gene>
    <name evidence="8" type="ORF">BT96DRAFT_963961</name>
</gene>
<organism evidence="8 9">
    <name type="scientific">Gymnopus androsaceus JB14</name>
    <dbReference type="NCBI Taxonomy" id="1447944"/>
    <lineage>
        <taxon>Eukaryota</taxon>
        <taxon>Fungi</taxon>
        <taxon>Dikarya</taxon>
        <taxon>Basidiomycota</taxon>
        <taxon>Agaricomycotina</taxon>
        <taxon>Agaricomycetes</taxon>
        <taxon>Agaricomycetidae</taxon>
        <taxon>Agaricales</taxon>
        <taxon>Marasmiineae</taxon>
        <taxon>Omphalotaceae</taxon>
        <taxon>Gymnopus</taxon>
    </lineage>
</organism>
<dbReference type="PANTHER" id="PTHR10556">
    <property type="entry name" value="3-OXO-5-ALPHA-STEROID 4-DEHYDROGENASE"/>
    <property type="match status" value="1"/>
</dbReference>
<evidence type="ECO:0000259" key="7">
    <source>
        <dbReference type="Pfam" id="PF02544"/>
    </source>
</evidence>
<feature type="transmembrane region" description="Helical" evidence="6">
    <location>
        <begin position="117"/>
        <end position="139"/>
    </location>
</feature>
<keyword evidence="5 6" id="KW-0472">Membrane</keyword>
<dbReference type="Pfam" id="PF02544">
    <property type="entry name" value="Steroid_dh"/>
    <property type="match status" value="2"/>
</dbReference>
<dbReference type="Gene3D" id="1.20.120.1630">
    <property type="match status" value="1"/>
</dbReference>
<feature type="transmembrane region" description="Helical" evidence="6">
    <location>
        <begin position="159"/>
        <end position="176"/>
    </location>
</feature>
<evidence type="ECO:0000313" key="9">
    <source>
        <dbReference type="Proteomes" id="UP000799118"/>
    </source>
</evidence>